<accession>A0ABV6TE70</accession>
<keyword evidence="2" id="KW-1185">Reference proteome</keyword>
<sequence length="99" mass="10539">MLEVDTGVRFKSSSCEVGDAGPRNDQGCALPLGWTARTRPQPDVPEVVSVEPSCVRGDSSTVVKVALGMSSRRVKPSDIDLDHFASEVAGIRDEVRVVG</sequence>
<gene>
    <name evidence="1" type="ORF">ACFH04_03445</name>
</gene>
<protein>
    <submittedName>
        <fullName evidence="1">Uncharacterized protein</fullName>
    </submittedName>
</protein>
<reference evidence="1 2" key="1">
    <citation type="submission" date="2024-09" db="EMBL/GenBank/DDBJ databases">
        <authorList>
            <person name="Sun Q."/>
            <person name="Mori K."/>
        </authorList>
    </citation>
    <scope>NUCLEOTIDE SEQUENCE [LARGE SCALE GENOMIC DNA]</scope>
    <source>
        <strain evidence="1 2">JCM 4557</strain>
    </source>
</reference>
<dbReference type="Proteomes" id="UP001589887">
    <property type="component" value="Unassembled WGS sequence"/>
</dbReference>
<dbReference type="EMBL" id="JBHMQV010000001">
    <property type="protein sequence ID" value="MFC0842795.1"/>
    <property type="molecule type" value="Genomic_DNA"/>
</dbReference>
<comment type="caution">
    <text evidence="1">The sequence shown here is derived from an EMBL/GenBank/DDBJ whole genome shotgun (WGS) entry which is preliminary data.</text>
</comment>
<evidence type="ECO:0000313" key="2">
    <source>
        <dbReference type="Proteomes" id="UP001589887"/>
    </source>
</evidence>
<name>A0ABV6TE70_9ACTN</name>
<proteinExistence type="predicted"/>
<dbReference type="RefSeq" id="WP_394316614.1">
    <property type="nucleotide sequence ID" value="NZ_JBHMQV010000001.1"/>
</dbReference>
<evidence type="ECO:0000313" key="1">
    <source>
        <dbReference type="EMBL" id="MFC0842795.1"/>
    </source>
</evidence>
<organism evidence="1 2">
    <name type="scientific">Streptomyces noboritoensis</name>
    <dbReference type="NCBI Taxonomy" id="67337"/>
    <lineage>
        <taxon>Bacteria</taxon>
        <taxon>Bacillati</taxon>
        <taxon>Actinomycetota</taxon>
        <taxon>Actinomycetes</taxon>
        <taxon>Kitasatosporales</taxon>
        <taxon>Streptomycetaceae</taxon>
        <taxon>Streptomyces</taxon>
    </lineage>
</organism>